<evidence type="ECO:0000313" key="3">
    <source>
        <dbReference type="Proteomes" id="UP001069802"/>
    </source>
</evidence>
<feature type="transmembrane region" description="Helical" evidence="1">
    <location>
        <begin position="20"/>
        <end position="38"/>
    </location>
</feature>
<comment type="caution">
    <text evidence="2">The sequence shown here is derived from an EMBL/GenBank/DDBJ whole genome shotgun (WGS) entry which is preliminary data.</text>
</comment>
<evidence type="ECO:0000256" key="1">
    <source>
        <dbReference type="SAM" id="Phobius"/>
    </source>
</evidence>
<protein>
    <submittedName>
        <fullName evidence="2">Flp family type IVb pilin</fullName>
    </submittedName>
</protein>
<evidence type="ECO:0000313" key="2">
    <source>
        <dbReference type="EMBL" id="MCZ4281944.1"/>
    </source>
</evidence>
<dbReference type="InterPro" id="IPR007047">
    <property type="entry name" value="Flp_Fap"/>
</dbReference>
<accession>A0ABT4LLG4</accession>
<keyword evidence="1" id="KW-1133">Transmembrane helix</keyword>
<keyword evidence="1" id="KW-0472">Membrane</keyword>
<sequence length="65" mass="6640">MTNMMKKFLNDESGATAIEYGLIAALVSVAAITALTSMGESLEGIFTSVDTTLKSATTTPPPAGT</sequence>
<reference evidence="2" key="1">
    <citation type="submission" date="2022-12" db="EMBL/GenBank/DDBJ databases">
        <title>Bacterial isolates from different developmental stages of Nematostella vectensis.</title>
        <authorList>
            <person name="Fraune S."/>
        </authorList>
    </citation>
    <scope>NUCLEOTIDE SEQUENCE</scope>
    <source>
        <strain evidence="2">G21630-S1</strain>
    </source>
</reference>
<name>A0ABT4LLG4_9PROT</name>
<proteinExistence type="predicted"/>
<dbReference type="RefSeq" id="WP_269424108.1">
    <property type="nucleotide sequence ID" value="NZ_JAPWGY010000005.1"/>
</dbReference>
<dbReference type="Pfam" id="PF04964">
    <property type="entry name" value="Flp_Fap"/>
    <property type="match status" value="1"/>
</dbReference>
<organism evidence="2 3">
    <name type="scientific">Kiloniella laminariae</name>
    <dbReference type="NCBI Taxonomy" id="454162"/>
    <lineage>
        <taxon>Bacteria</taxon>
        <taxon>Pseudomonadati</taxon>
        <taxon>Pseudomonadota</taxon>
        <taxon>Alphaproteobacteria</taxon>
        <taxon>Rhodospirillales</taxon>
        <taxon>Kiloniellaceae</taxon>
        <taxon>Kiloniella</taxon>
    </lineage>
</organism>
<keyword evidence="1" id="KW-0812">Transmembrane</keyword>
<dbReference type="Proteomes" id="UP001069802">
    <property type="component" value="Unassembled WGS sequence"/>
</dbReference>
<dbReference type="EMBL" id="JAPWGY010000005">
    <property type="protein sequence ID" value="MCZ4281944.1"/>
    <property type="molecule type" value="Genomic_DNA"/>
</dbReference>
<gene>
    <name evidence="2" type="ORF">O4H49_14225</name>
</gene>
<keyword evidence="3" id="KW-1185">Reference proteome</keyword>